<evidence type="ECO:0000313" key="3">
    <source>
        <dbReference type="Proteomes" id="UP001324427"/>
    </source>
</evidence>
<feature type="region of interest" description="Disordered" evidence="1">
    <location>
        <begin position="212"/>
        <end position="267"/>
    </location>
</feature>
<reference evidence="2 3" key="1">
    <citation type="submission" date="2021-11" db="EMBL/GenBank/DDBJ databases">
        <title>Black yeast isolated from Biological Soil Crust.</title>
        <authorList>
            <person name="Kurbessoian T."/>
        </authorList>
    </citation>
    <scope>NUCLEOTIDE SEQUENCE [LARGE SCALE GENOMIC DNA]</scope>
    <source>
        <strain evidence="2 3">CCFEE 5522</strain>
    </source>
</reference>
<feature type="compositionally biased region" description="Polar residues" evidence="1">
    <location>
        <begin position="21"/>
        <end position="36"/>
    </location>
</feature>
<organism evidence="2 3">
    <name type="scientific">Oleoguttula mirabilis</name>
    <dbReference type="NCBI Taxonomy" id="1507867"/>
    <lineage>
        <taxon>Eukaryota</taxon>
        <taxon>Fungi</taxon>
        <taxon>Dikarya</taxon>
        <taxon>Ascomycota</taxon>
        <taxon>Pezizomycotina</taxon>
        <taxon>Dothideomycetes</taxon>
        <taxon>Dothideomycetidae</taxon>
        <taxon>Mycosphaerellales</taxon>
        <taxon>Teratosphaeriaceae</taxon>
        <taxon>Oleoguttula</taxon>
    </lineage>
</organism>
<protein>
    <submittedName>
        <fullName evidence="2">Uncharacterized protein</fullName>
    </submittedName>
</protein>
<evidence type="ECO:0000256" key="1">
    <source>
        <dbReference type="SAM" id="MobiDB-lite"/>
    </source>
</evidence>
<dbReference type="EMBL" id="JAVFHQ010000026">
    <property type="protein sequence ID" value="KAK4544253.1"/>
    <property type="molecule type" value="Genomic_DNA"/>
</dbReference>
<evidence type="ECO:0000313" key="2">
    <source>
        <dbReference type="EMBL" id="KAK4544253.1"/>
    </source>
</evidence>
<feature type="region of interest" description="Disordered" evidence="1">
    <location>
        <begin position="1"/>
        <end position="74"/>
    </location>
</feature>
<gene>
    <name evidence="2" type="ORF">LTR36_004463</name>
</gene>
<feature type="compositionally biased region" description="Basic and acidic residues" evidence="1">
    <location>
        <begin position="232"/>
        <end position="250"/>
    </location>
</feature>
<comment type="caution">
    <text evidence="2">The sequence shown here is derived from an EMBL/GenBank/DDBJ whole genome shotgun (WGS) entry which is preliminary data.</text>
</comment>
<accession>A0AAV9JGD4</accession>
<keyword evidence="3" id="KW-1185">Reference proteome</keyword>
<name>A0AAV9JGD4_9PEZI</name>
<feature type="compositionally biased region" description="Polar residues" evidence="1">
    <location>
        <begin position="1"/>
        <end position="12"/>
    </location>
</feature>
<dbReference type="Proteomes" id="UP001324427">
    <property type="component" value="Unassembled WGS sequence"/>
</dbReference>
<dbReference type="AlphaFoldDB" id="A0AAV9JGD4"/>
<sequence length="267" mass="28319">MSSRTFSSPSTKRANRIPNGLVSSGRSSIATHTFSGKLTPITEPKKNASRLVHGTEDGKLLAGPKTTPKAEGAEVPDIKELSAFPVIDGLDLVQVKQPNNVPNYSLKVDVADDKAFPALAGPSKQMAQPSFPMLRIMSTLKHPRVAALKRNGIFDKMPDIAPDGPLDQNKGKLIYRHESSPYSPTDCSGLLSIIGDPVGKVLDKGLKPTLGSVTGAIGRPTGEALGNVQKQAKKEVGYTDEDKPEEERPGGKRIGGNAQNGQNPLGL</sequence>
<feature type="compositionally biased region" description="Polar residues" evidence="1">
    <location>
        <begin position="257"/>
        <end position="267"/>
    </location>
</feature>
<proteinExistence type="predicted"/>